<gene>
    <name evidence="1" type="ORF">FCM35_KLT16740</name>
</gene>
<dbReference type="InterPro" id="IPR007493">
    <property type="entry name" value="DUF538"/>
</dbReference>
<name>A0A833W0J3_9POAL</name>
<dbReference type="Gene3D" id="2.30.240.10">
    <property type="entry name" value="At5g01610-like"/>
    <property type="match status" value="1"/>
</dbReference>
<dbReference type="EMBL" id="SWLB01000004">
    <property type="protein sequence ID" value="KAF3339269.1"/>
    <property type="molecule type" value="Genomic_DNA"/>
</dbReference>
<reference evidence="1" key="1">
    <citation type="submission" date="2020-01" db="EMBL/GenBank/DDBJ databases">
        <title>Genome sequence of Kobresia littledalei, the first chromosome-level genome in the family Cyperaceae.</title>
        <authorList>
            <person name="Qu G."/>
        </authorList>
    </citation>
    <scope>NUCLEOTIDE SEQUENCE</scope>
    <source>
        <strain evidence="1">C.B.Clarke</strain>
        <tissue evidence="1">Leaf</tissue>
    </source>
</reference>
<evidence type="ECO:0000313" key="1">
    <source>
        <dbReference type="EMBL" id="KAF3339269.1"/>
    </source>
</evidence>
<dbReference type="Pfam" id="PF04398">
    <property type="entry name" value="DUF538"/>
    <property type="match status" value="1"/>
</dbReference>
<dbReference type="AlphaFoldDB" id="A0A833W0J3"/>
<dbReference type="SUPFAM" id="SSF141562">
    <property type="entry name" value="At5g01610-like"/>
    <property type="match status" value="1"/>
</dbReference>
<proteinExistence type="predicted"/>
<sequence length="259" mass="29603">MENSSKEETGFVLVRLSFLVTSDIEITYLSGISGQELFLWFPVLEIKVDVPSSGLIYFDVGVVYKRYPLSLFELPPLYTPDSSPSISSLNHDLLTKTRQREYKKIESNREKQKRSQSREVEGYDETYNGYNSWNSTVVWGNITLSGTVQDQGDNHCWVDGSFSEPNKGGAGYILFRGDQLVQYEIHTELLYSPFHSEAVALLKSRVRGVESCSPAPFTQIRYNWYSPYRIQQVRILQTGKRTGTVPIGFTFPLFNECLM</sequence>
<organism evidence="1 2">
    <name type="scientific">Carex littledalei</name>
    <dbReference type="NCBI Taxonomy" id="544730"/>
    <lineage>
        <taxon>Eukaryota</taxon>
        <taxon>Viridiplantae</taxon>
        <taxon>Streptophyta</taxon>
        <taxon>Embryophyta</taxon>
        <taxon>Tracheophyta</taxon>
        <taxon>Spermatophyta</taxon>
        <taxon>Magnoliopsida</taxon>
        <taxon>Liliopsida</taxon>
        <taxon>Poales</taxon>
        <taxon>Cyperaceae</taxon>
        <taxon>Cyperoideae</taxon>
        <taxon>Cariceae</taxon>
        <taxon>Carex</taxon>
        <taxon>Carex subgen. Euthyceras</taxon>
    </lineage>
</organism>
<accession>A0A833W0J3</accession>
<keyword evidence="2" id="KW-1185">Reference proteome</keyword>
<evidence type="ECO:0000313" key="2">
    <source>
        <dbReference type="Proteomes" id="UP000623129"/>
    </source>
</evidence>
<dbReference type="InterPro" id="IPR036758">
    <property type="entry name" value="At5g01610-like"/>
</dbReference>
<comment type="caution">
    <text evidence="1">The sequence shown here is derived from an EMBL/GenBank/DDBJ whole genome shotgun (WGS) entry which is preliminary data.</text>
</comment>
<dbReference type="Proteomes" id="UP000623129">
    <property type="component" value="Unassembled WGS sequence"/>
</dbReference>
<protein>
    <submittedName>
        <fullName evidence="1">Uncharacterized protein</fullName>
    </submittedName>
</protein>